<comment type="caution">
    <text evidence="1">The sequence shown here is derived from an EMBL/GenBank/DDBJ whole genome shotgun (WGS) entry which is preliminary data.</text>
</comment>
<gene>
    <name evidence="1" type="ORF">FAP39_06330</name>
</gene>
<name>A0A4U7N6V3_9RHOB</name>
<proteinExistence type="predicted"/>
<dbReference type="AlphaFoldDB" id="A0A4U7N6V3"/>
<evidence type="ECO:0000313" key="1">
    <source>
        <dbReference type="EMBL" id="TKZ21353.1"/>
    </source>
</evidence>
<evidence type="ECO:0000313" key="2">
    <source>
        <dbReference type="Proteomes" id="UP000306575"/>
    </source>
</evidence>
<dbReference type="RefSeq" id="WP_171006789.1">
    <property type="nucleotide sequence ID" value="NZ_SULI01000005.1"/>
</dbReference>
<protein>
    <submittedName>
        <fullName evidence="1">Uncharacterized protein</fullName>
    </submittedName>
</protein>
<sequence>MMPLFLVTRPKGAEHLKNPATLHGAVVEATDDTGAIAAANALATRHNAPFAGFDTTQVAATAEAGFVPALIQGNVLGDAYSGPGRGT</sequence>
<reference evidence="1 2" key="1">
    <citation type="submission" date="2019-04" db="EMBL/GenBank/DDBJ databases">
        <title>Genome sequence of Pelagicola litoralis CL-ES2.</title>
        <authorList>
            <person name="Cao J."/>
        </authorList>
    </citation>
    <scope>NUCLEOTIDE SEQUENCE [LARGE SCALE GENOMIC DNA]</scope>
    <source>
        <strain evidence="1 2">CL-ES2</strain>
    </source>
</reference>
<keyword evidence="2" id="KW-1185">Reference proteome</keyword>
<accession>A0A4U7N6V3</accession>
<organism evidence="1 2">
    <name type="scientific">Shimia litoralis</name>
    <dbReference type="NCBI Taxonomy" id="420403"/>
    <lineage>
        <taxon>Bacteria</taxon>
        <taxon>Pseudomonadati</taxon>
        <taxon>Pseudomonadota</taxon>
        <taxon>Alphaproteobacteria</taxon>
        <taxon>Rhodobacterales</taxon>
        <taxon>Roseobacteraceae</taxon>
    </lineage>
</organism>
<dbReference type="Proteomes" id="UP000306575">
    <property type="component" value="Unassembled WGS sequence"/>
</dbReference>
<dbReference type="EMBL" id="SULI01000005">
    <property type="protein sequence ID" value="TKZ21353.1"/>
    <property type="molecule type" value="Genomic_DNA"/>
</dbReference>